<proteinExistence type="predicted"/>
<evidence type="ECO:0000313" key="4">
    <source>
        <dbReference type="Proteomes" id="UP000076738"/>
    </source>
</evidence>
<keyword evidence="2" id="KW-1133">Transmembrane helix</keyword>
<keyword evidence="2" id="KW-0472">Membrane</keyword>
<feature type="compositionally biased region" description="Basic and acidic residues" evidence="1">
    <location>
        <begin position="783"/>
        <end position="802"/>
    </location>
</feature>
<feature type="compositionally biased region" description="Low complexity" evidence="1">
    <location>
        <begin position="73"/>
        <end position="89"/>
    </location>
</feature>
<evidence type="ECO:0000313" key="3">
    <source>
        <dbReference type="EMBL" id="KZO98277.1"/>
    </source>
</evidence>
<organism evidence="3 4">
    <name type="scientific">Calocera viscosa (strain TUFC12733)</name>
    <dbReference type="NCBI Taxonomy" id="1330018"/>
    <lineage>
        <taxon>Eukaryota</taxon>
        <taxon>Fungi</taxon>
        <taxon>Dikarya</taxon>
        <taxon>Basidiomycota</taxon>
        <taxon>Agaricomycotina</taxon>
        <taxon>Dacrymycetes</taxon>
        <taxon>Dacrymycetales</taxon>
        <taxon>Dacrymycetaceae</taxon>
        <taxon>Calocera</taxon>
    </lineage>
</organism>
<feature type="region of interest" description="Disordered" evidence="1">
    <location>
        <begin position="729"/>
        <end position="767"/>
    </location>
</feature>
<feature type="compositionally biased region" description="Basic and acidic residues" evidence="1">
    <location>
        <begin position="92"/>
        <end position="103"/>
    </location>
</feature>
<dbReference type="AlphaFoldDB" id="A0A167P075"/>
<dbReference type="EMBL" id="KV417276">
    <property type="protein sequence ID" value="KZO98277.1"/>
    <property type="molecule type" value="Genomic_DNA"/>
</dbReference>
<reference evidence="3 4" key="1">
    <citation type="journal article" date="2016" name="Mol. Biol. Evol.">
        <title>Comparative Genomics of Early-Diverging Mushroom-Forming Fungi Provides Insights into the Origins of Lignocellulose Decay Capabilities.</title>
        <authorList>
            <person name="Nagy L.G."/>
            <person name="Riley R."/>
            <person name="Tritt A."/>
            <person name="Adam C."/>
            <person name="Daum C."/>
            <person name="Floudas D."/>
            <person name="Sun H."/>
            <person name="Yadav J.S."/>
            <person name="Pangilinan J."/>
            <person name="Larsson K.H."/>
            <person name="Matsuura K."/>
            <person name="Barry K."/>
            <person name="Labutti K."/>
            <person name="Kuo R."/>
            <person name="Ohm R.A."/>
            <person name="Bhattacharya S.S."/>
            <person name="Shirouzu T."/>
            <person name="Yoshinaga Y."/>
            <person name="Martin F.M."/>
            <person name="Grigoriev I.V."/>
            <person name="Hibbett D.S."/>
        </authorList>
    </citation>
    <scope>NUCLEOTIDE SEQUENCE [LARGE SCALE GENOMIC DNA]</scope>
    <source>
        <strain evidence="3 4">TUFC12733</strain>
    </source>
</reference>
<protein>
    <submittedName>
        <fullName evidence="3">Uncharacterized protein</fullName>
    </submittedName>
</protein>
<feature type="transmembrane region" description="Helical" evidence="2">
    <location>
        <begin position="660"/>
        <end position="682"/>
    </location>
</feature>
<feature type="transmembrane region" description="Helical" evidence="2">
    <location>
        <begin position="550"/>
        <end position="568"/>
    </location>
</feature>
<keyword evidence="4" id="KW-1185">Reference proteome</keyword>
<feature type="transmembrane region" description="Helical" evidence="2">
    <location>
        <begin position="574"/>
        <end position="593"/>
    </location>
</feature>
<keyword evidence="2" id="KW-0812">Transmembrane</keyword>
<feature type="region of interest" description="Disordered" evidence="1">
    <location>
        <begin position="56"/>
        <end position="117"/>
    </location>
</feature>
<evidence type="ECO:0000256" key="1">
    <source>
        <dbReference type="SAM" id="MobiDB-lite"/>
    </source>
</evidence>
<feature type="region of interest" description="Disordered" evidence="1">
    <location>
        <begin position="780"/>
        <end position="802"/>
    </location>
</feature>
<dbReference type="Proteomes" id="UP000076738">
    <property type="component" value="Unassembled WGS sequence"/>
</dbReference>
<sequence length="802" mass="89306">MPMPLSISQMLDAALPSSPGVEGSTPEVPLVSNAGLSASGEGWASATDALSTAGLLGASPNERRDGSAGHVRTTSVASITSSTSNSASDTSEETKVDETELRPRPLRRRPRTHIIIPVPAELSTAPLKQGSLLGEAERDSPVEGIAGHDQLDAQDARQGGNLSPTDSEYLPSYYGLDSEADMLLKDCFQLLPEQPTSMSSRVYQKPAGEYFGPIPIPQPSSDNLRRPPHRAMSGIFRSEDDIDRDIGCVEPRTLSTWNWEEHETPDGYPYFRHKILPFVTDDYLRIIDNLEQVDKWSKYIYGMILLQMKNTTCGYSWPAKWELYLRVENGTHPVYDFDGPLCYYYLIDMNKREVFWLHSFDNYSEVIADLPLHASSKLIRLHLQLEFWAHMEIFSGAEAVPKAEKELRDMLLWAAFDQTTSPTNSTCPFEKGQPEQFLGVLDQFKGEDEDSPVKNVAVARLMGTCYKSRIFNRFGDHGARIDRSQPSLRSEEGKPPLLKLFAYCLMHGFVMGGDRWYLDKIRMLTVDGYVPPQAWKDLVKMLVETSNQSTLIVAALLFTGNIGFLSINNLVWDQIIISIVATLLSLGSLFVGLQQVLHHYDLKESSALTGSQYCYAASRSWLGYRGLAVYYSLPNALLVWSAVATVAALLVWCFQSVELGWIASGWTIAILLGLAFIGIAALRFSRRLFAASQGEKKAHCGMMILLTPLWWAQRKLGWSTKGEQAAEGEVLNSEEQLGEEQLKQQEGRASPDAPAAEPPKKRGSCPVAWVRGTVGWFRKGKQAKQEEAYDEKLKQQEEGQVA</sequence>
<gene>
    <name evidence="3" type="ORF">CALVIDRAFT_596828</name>
</gene>
<accession>A0A167P075</accession>
<evidence type="ECO:0000256" key="2">
    <source>
        <dbReference type="SAM" id="Phobius"/>
    </source>
</evidence>
<feature type="transmembrane region" description="Helical" evidence="2">
    <location>
        <begin position="628"/>
        <end position="654"/>
    </location>
</feature>
<name>A0A167P075_CALVF</name>
<dbReference type="OrthoDB" id="2657661at2759"/>